<evidence type="ECO:0000256" key="1">
    <source>
        <dbReference type="SAM" id="SignalP"/>
    </source>
</evidence>
<keyword evidence="1" id="KW-0732">Signal</keyword>
<dbReference type="Proteomes" id="UP000192247">
    <property type="component" value="Unassembled WGS sequence"/>
</dbReference>
<protein>
    <submittedName>
        <fullName evidence="2">Uncharacterized protein</fullName>
    </submittedName>
</protein>
<comment type="caution">
    <text evidence="2">The sequence shown here is derived from an EMBL/GenBank/DDBJ whole genome shotgun (WGS) entry which is preliminary data.</text>
</comment>
<evidence type="ECO:0000313" key="3">
    <source>
        <dbReference type="Proteomes" id="UP000192247"/>
    </source>
</evidence>
<keyword evidence="3" id="KW-1185">Reference proteome</keyword>
<evidence type="ECO:0000313" key="2">
    <source>
        <dbReference type="EMBL" id="OQR69446.1"/>
    </source>
</evidence>
<feature type="signal peptide" evidence="1">
    <location>
        <begin position="1"/>
        <end position="34"/>
    </location>
</feature>
<sequence length="74" mass="8979">MHFNKRDMIRRLRYAPLLLAFVWVKAWPGGPTSAALSERANTPIDYPIVKTIASIYYYNHYYRYCHWWTLLLRE</sequence>
<reference evidence="2 3" key="1">
    <citation type="journal article" date="2017" name="Gigascience">
        <title>Draft genome of the honey bee ectoparasitic mite, Tropilaelaps mercedesae, is shaped by the parasitic life history.</title>
        <authorList>
            <person name="Dong X."/>
            <person name="Armstrong S.D."/>
            <person name="Xia D."/>
            <person name="Makepeace B.L."/>
            <person name="Darby A.C."/>
            <person name="Kadowaki T."/>
        </authorList>
    </citation>
    <scope>NUCLEOTIDE SEQUENCE [LARGE SCALE GENOMIC DNA]</scope>
    <source>
        <strain evidence="2">Wuxi-XJTLU</strain>
    </source>
</reference>
<dbReference type="InParanoid" id="A0A1V9X7S3"/>
<dbReference type="AlphaFoldDB" id="A0A1V9X7S3"/>
<organism evidence="2 3">
    <name type="scientific">Tropilaelaps mercedesae</name>
    <dbReference type="NCBI Taxonomy" id="418985"/>
    <lineage>
        <taxon>Eukaryota</taxon>
        <taxon>Metazoa</taxon>
        <taxon>Ecdysozoa</taxon>
        <taxon>Arthropoda</taxon>
        <taxon>Chelicerata</taxon>
        <taxon>Arachnida</taxon>
        <taxon>Acari</taxon>
        <taxon>Parasitiformes</taxon>
        <taxon>Mesostigmata</taxon>
        <taxon>Gamasina</taxon>
        <taxon>Dermanyssoidea</taxon>
        <taxon>Laelapidae</taxon>
        <taxon>Tropilaelaps</taxon>
    </lineage>
</organism>
<name>A0A1V9X7S3_9ACAR</name>
<feature type="chain" id="PRO_5012370682" evidence="1">
    <location>
        <begin position="35"/>
        <end position="74"/>
    </location>
</feature>
<gene>
    <name evidence="2" type="ORF">BIW11_12251</name>
</gene>
<dbReference type="EMBL" id="MNPL01021044">
    <property type="protein sequence ID" value="OQR69446.1"/>
    <property type="molecule type" value="Genomic_DNA"/>
</dbReference>
<accession>A0A1V9X7S3</accession>
<proteinExistence type="predicted"/>